<organism evidence="2 3">
    <name type="scientific">Ideonella azotifigens</name>
    <dbReference type="NCBI Taxonomy" id="513160"/>
    <lineage>
        <taxon>Bacteria</taxon>
        <taxon>Pseudomonadati</taxon>
        <taxon>Pseudomonadota</taxon>
        <taxon>Betaproteobacteria</taxon>
        <taxon>Burkholderiales</taxon>
        <taxon>Sphaerotilaceae</taxon>
        <taxon>Ideonella</taxon>
    </lineage>
</organism>
<comment type="caution">
    <text evidence="2">The sequence shown here is derived from an EMBL/GenBank/DDBJ whole genome shotgun (WGS) entry which is preliminary data.</text>
</comment>
<evidence type="ECO:0000256" key="1">
    <source>
        <dbReference type="SAM" id="MobiDB-lite"/>
    </source>
</evidence>
<dbReference type="RefSeq" id="WP_141291667.1">
    <property type="nucleotide sequence ID" value="NZ_BAAAEW010000008.1"/>
</dbReference>
<name>A0ABP3V914_9BURK</name>
<evidence type="ECO:0000313" key="3">
    <source>
        <dbReference type="Proteomes" id="UP001500279"/>
    </source>
</evidence>
<sequence length="119" mass="13007">MSDPTQAMQSAIQPLVKLTQANMALLTQFSTSPEVSSLSQVNTQDLLQQWQKSSGSLMQSNAFAQLGQGLMKNYTEFFAELGQNAMSAMAQGQAEMSRRVQEAGDNVIDATSERSKRAR</sequence>
<evidence type="ECO:0000313" key="2">
    <source>
        <dbReference type="EMBL" id="GAA0748265.1"/>
    </source>
</evidence>
<gene>
    <name evidence="2" type="ORF">GCM10009107_17520</name>
</gene>
<dbReference type="EMBL" id="BAAAEW010000008">
    <property type="protein sequence ID" value="GAA0748265.1"/>
    <property type="molecule type" value="Genomic_DNA"/>
</dbReference>
<feature type="region of interest" description="Disordered" evidence="1">
    <location>
        <begin position="92"/>
        <end position="119"/>
    </location>
</feature>
<accession>A0ABP3V914</accession>
<protein>
    <recommendedName>
        <fullName evidence="4">Phasin domain-containing protein</fullName>
    </recommendedName>
</protein>
<keyword evidence="3" id="KW-1185">Reference proteome</keyword>
<reference evidence="3" key="1">
    <citation type="journal article" date="2019" name="Int. J. Syst. Evol. Microbiol.">
        <title>The Global Catalogue of Microorganisms (GCM) 10K type strain sequencing project: providing services to taxonomists for standard genome sequencing and annotation.</title>
        <authorList>
            <consortium name="The Broad Institute Genomics Platform"/>
            <consortium name="The Broad Institute Genome Sequencing Center for Infectious Disease"/>
            <person name="Wu L."/>
            <person name="Ma J."/>
        </authorList>
    </citation>
    <scope>NUCLEOTIDE SEQUENCE [LARGE SCALE GENOMIC DNA]</scope>
    <source>
        <strain evidence="3">JCM 15503</strain>
    </source>
</reference>
<evidence type="ECO:0008006" key="4">
    <source>
        <dbReference type="Google" id="ProtNLM"/>
    </source>
</evidence>
<dbReference type="Proteomes" id="UP001500279">
    <property type="component" value="Unassembled WGS sequence"/>
</dbReference>
<proteinExistence type="predicted"/>